<protein>
    <submittedName>
        <fullName evidence="2">Uncharacterized protein</fullName>
    </submittedName>
</protein>
<dbReference type="PANTHER" id="PTHR34365:SF7">
    <property type="entry name" value="GLYCINE-RICH DOMAIN-CONTAINING PROTEIN 1"/>
    <property type="match status" value="1"/>
</dbReference>
<dbReference type="InterPro" id="IPR009836">
    <property type="entry name" value="GRDP-like"/>
</dbReference>
<accession>A0A165YW29</accession>
<dbReference type="OrthoDB" id="2684236at2759"/>
<sequence length="641" mass="69141">MTSNRDSAIPPSYTASGRDPQVEGSPPAYTFPEVFRIGSKQTAGPLVTTTQLHGHLGLLQQFWDLRQAVENGKDARIPELAQALEPELRWAWFVALAVDRFERWVKAMRYNFAVDDSLPPADVAMVWHAYLLNPGWYSEDTTRIPELSSLMTQNGTFTKAIETNVFNAPPSEARIQAWAKATSSPFDPFDSAAITLNRTLQCPECRGAVNAPFITADGRGYAQKNFSVDCPSPTCGLHDINKSKLGAFKFVHDMAATRTLAGTIFTPTNSADTERGELVKGSILRGKAFKADITDQKTGKTRTMHTREYEDLVYGVCKGSPTELRAFAGAAMKGGGGRLLPRIMGAYTDDSTFSIDLVGAVLRQGSFVKKMQALRWTDPGFFDDPEDEVVLQHSVARYHAFLDLIASSPGAFFVPTLDIDLAWHTHQLFARRYMKDTKEYVGRYVDHDDKVEEEHLSTSFDLTCRAWQSRFHVAYMHCGCPLPGDTLGQKLAAKLKRNSQQQPSFLLPPDNPDILNATHPSDHNSVFAFHHAGKADAARKKRAAKAEKRRARDAANVQKGKLAQESYARGEGHGQAFLVPVPYYYGAGFGGCMAWYGGVDGGAGGGACAGGSCAAGAGSCAAGGSAGGGGGGCGGGGCGGG</sequence>
<evidence type="ECO:0000313" key="3">
    <source>
        <dbReference type="Proteomes" id="UP000076532"/>
    </source>
</evidence>
<dbReference type="EMBL" id="KV417689">
    <property type="protein sequence ID" value="KZP09977.1"/>
    <property type="molecule type" value="Genomic_DNA"/>
</dbReference>
<feature type="compositionally biased region" description="Basic and acidic residues" evidence="1">
    <location>
        <begin position="538"/>
        <end position="553"/>
    </location>
</feature>
<organism evidence="2 3">
    <name type="scientific">Athelia psychrophila</name>
    <dbReference type="NCBI Taxonomy" id="1759441"/>
    <lineage>
        <taxon>Eukaryota</taxon>
        <taxon>Fungi</taxon>
        <taxon>Dikarya</taxon>
        <taxon>Basidiomycota</taxon>
        <taxon>Agaricomycotina</taxon>
        <taxon>Agaricomycetes</taxon>
        <taxon>Agaricomycetidae</taxon>
        <taxon>Atheliales</taxon>
        <taxon>Atheliaceae</taxon>
        <taxon>Athelia</taxon>
    </lineage>
</organism>
<dbReference type="PANTHER" id="PTHR34365">
    <property type="entry name" value="ENOLASE (DUF1399)"/>
    <property type="match status" value="1"/>
</dbReference>
<dbReference type="Proteomes" id="UP000076532">
    <property type="component" value="Unassembled WGS sequence"/>
</dbReference>
<gene>
    <name evidence="2" type="ORF">FIBSPDRAFT_839003</name>
</gene>
<feature type="region of interest" description="Disordered" evidence="1">
    <location>
        <begin position="538"/>
        <end position="560"/>
    </location>
</feature>
<evidence type="ECO:0000256" key="1">
    <source>
        <dbReference type="SAM" id="MobiDB-lite"/>
    </source>
</evidence>
<reference evidence="2 3" key="1">
    <citation type="journal article" date="2016" name="Mol. Biol. Evol.">
        <title>Comparative Genomics of Early-Diverging Mushroom-Forming Fungi Provides Insights into the Origins of Lignocellulose Decay Capabilities.</title>
        <authorList>
            <person name="Nagy L.G."/>
            <person name="Riley R."/>
            <person name="Tritt A."/>
            <person name="Adam C."/>
            <person name="Daum C."/>
            <person name="Floudas D."/>
            <person name="Sun H."/>
            <person name="Yadav J.S."/>
            <person name="Pangilinan J."/>
            <person name="Larsson K.H."/>
            <person name="Matsuura K."/>
            <person name="Barry K."/>
            <person name="Labutti K."/>
            <person name="Kuo R."/>
            <person name="Ohm R.A."/>
            <person name="Bhattacharya S.S."/>
            <person name="Shirouzu T."/>
            <person name="Yoshinaga Y."/>
            <person name="Martin F.M."/>
            <person name="Grigoriev I.V."/>
            <person name="Hibbett D.S."/>
        </authorList>
    </citation>
    <scope>NUCLEOTIDE SEQUENCE [LARGE SCALE GENOMIC DNA]</scope>
    <source>
        <strain evidence="2 3">CBS 109695</strain>
    </source>
</reference>
<dbReference type="AlphaFoldDB" id="A0A165YW29"/>
<keyword evidence="3" id="KW-1185">Reference proteome</keyword>
<proteinExistence type="predicted"/>
<dbReference type="STRING" id="436010.A0A165YW29"/>
<feature type="region of interest" description="Disordered" evidence="1">
    <location>
        <begin position="1"/>
        <end position="23"/>
    </location>
</feature>
<evidence type="ECO:0000313" key="2">
    <source>
        <dbReference type="EMBL" id="KZP09977.1"/>
    </source>
</evidence>
<name>A0A165YW29_9AGAM</name>
<dbReference type="Pfam" id="PF07173">
    <property type="entry name" value="GRDP-like"/>
    <property type="match status" value="1"/>
</dbReference>